<evidence type="ECO:0008006" key="4">
    <source>
        <dbReference type="Google" id="ProtNLM"/>
    </source>
</evidence>
<feature type="signal peptide" evidence="1">
    <location>
        <begin position="1"/>
        <end position="19"/>
    </location>
</feature>
<organism evidence="2 3">
    <name type="scientific">Endozoicomonas lisbonensis</name>
    <dbReference type="NCBI Taxonomy" id="3120522"/>
    <lineage>
        <taxon>Bacteria</taxon>
        <taxon>Pseudomonadati</taxon>
        <taxon>Pseudomonadota</taxon>
        <taxon>Gammaproteobacteria</taxon>
        <taxon>Oceanospirillales</taxon>
        <taxon>Endozoicomonadaceae</taxon>
        <taxon>Endozoicomonas</taxon>
    </lineage>
</organism>
<feature type="chain" id="PRO_5045453963" description="Porin" evidence="1">
    <location>
        <begin position="20"/>
        <end position="364"/>
    </location>
</feature>
<proteinExistence type="predicted"/>
<dbReference type="InterPro" id="IPR016963">
    <property type="entry name" value="Glycoporin_RafY"/>
</dbReference>
<evidence type="ECO:0000313" key="3">
    <source>
        <dbReference type="Proteomes" id="UP001549366"/>
    </source>
</evidence>
<dbReference type="EMBL" id="JBEWTB010000002">
    <property type="protein sequence ID" value="MET4755972.1"/>
    <property type="molecule type" value="Genomic_DNA"/>
</dbReference>
<protein>
    <recommendedName>
        <fullName evidence="4">Porin</fullName>
    </recommendedName>
</protein>
<evidence type="ECO:0000313" key="2">
    <source>
        <dbReference type="EMBL" id="MET4755972.1"/>
    </source>
</evidence>
<comment type="caution">
    <text evidence="2">The sequence shown here is derived from an EMBL/GenBank/DDBJ whole genome shotgun (WGS) entry which is preliminary data.</text>
</comment>
<keyword evidence="3" id="KW-1185">Reference proteome</keyword>
<sequence length="364" mass="39961">MKKTLLAITVITASSSAVAGWTSDDGRLTIGGDAEMNFDMVDNKNGVNSPTIKDNNGNTNTQLADDSRVMLDVTWRDAREDGSFVQATAQPLLRADGNVELDDAYFAFGMDKDWMFQIGRYEAIDLFPLGKDTAVFYAAGSDEMGEGVYYYMAKEGRGRRGKAGQARVTGQFGNWTSEVSTVYGDTTEIVGKAETDAESKSNSFLVRPAINYLSDDGNVSISFGAEYEMSDDSVYKTEGGTTRDLADRYGLSATATLTFGKLIWNNSMAYQDAEELWKATTFNSNIIYNAFGLGASVAKNDHVDSTKSDTDSFVVYTAYTVPVLDFHNAEVTFALSHSKTENAYGTKGNDEKTTAFRTRFNYYF</sequence>
<dbReference type="Proteomes" id="UP001549366">
    <property type="component" value="Unassembled WGS sequence"/>
</dbReference>
<gene>
    <name evidence="2" type="ORF">V5J35_001164</name>
</gene>
<accession>A0ABV2SDY4</accession>
<reference evidence="2 3" key="1">
    <citation type="submission" date="2024-06" db="EMBL/GenBank/DDBJ databases">
        <title>Genomic Encyclopedia of Type Strains, Phase V (KMG-V): Genome sequencing to study the core and pangenomes of soil and plant-associated prokaryotes.</title>
        <authorList>
            <person name="Whitman W."/>
        </authorList>
    </citation>
    <scope>NUCLEOTIDE SEQUENCE [LARGE SCALE GENOMIC DNA]</scope>
    <source>
        <strain evidence="2 3">NE40</strain>
    </source>
</reference>
<dbReference type="Pfam" id="PF16966">
    <property type="entry name" value="Porin_8"/>
    <property type="match status" value="1"/>
</dbReference>
<dbReference type="RefSeq" id="WP_354010341.1">
    <property type="nucleotide sequence ID" value="NZ_JBEWTA010000001.1"/>
</dbReference>
<keyword evidence="1" id="KW-0732">Signal</keyword>
<evidence type="ECO:0000256" key="1">
    <source>
        <dbReference type="SAM" id="SignalP"/>
    </source>
</evidence>
<name>A0ABV2SDY4_9GAMM</name>